<name>A0A914GNS3_GLORO</name>
<dbReference type="AlphaFoldDB" id="A0A914GNS3"/>
<dbReference type="Proteomes" id="UP000887572">
    <property type="component" value="Unplaced"/>
</dbReference>
<evidence type="ECO:0000313" key="1">
    <source>
        <dbReference type="Proteomes" id="UP000887572"/>
    </source>
</evidence>
<protein>
    <submittedName>
        <fullName evidence="2">Uncharacterized protein</fullName>
    </submittedName>
</protein>
<keyword evidence="1" id="KW-1185">Reference proteome</keyword>
<dbReference type="WBParaSite" id="Gr19_v10_g10032.t1">
    <property type="protein sequence ID" value="Gr19_v10_g10032.t1"/>
    <property type="gene ID" value="Gr19_v10_g10032"/>
</dbReference>
<evidence type="ECO:0000313" key="2">
    <source>
        <dbReference type="WBParaSite" id="Gr19_v10_g10032.t1"/>
    </source>
</evidence>
<accession>A0A914GNS3</accession>
<proteinExistence type="predicted"/>
<reference evidence="2" key="1">
    <citation type="submission" date="2022-11" db="UniProtKB">
        <authorList>
            <consortium name="WormBaseParasite"/>
        </authorList>
    </citation>
    <scope>IDENTIFICATION</scope>
</reference>
<sequence>MSAYEPFERVEHILSAILKTGTSNTCVRPAVDVFPLNPSPEVMDPENGLYNEKEDAATFKAEVITEEPKGMA</sequence>
<organism evidence="1 2">
    <name type="scientific">Globodera rostochiensis</name>
    <name type="common">Golden nematode worm</name>
    <name type="synonym">Heterodera rostochiensis</name>
    <dbReference type="NCBI Taxonomy" id="31243"/>
    <lineage>
        <taxon>Eukaryota</taxon>
        <taxon>Metazoa</taxon>
        <taxon>Ecdysozoa</taxon>
        <taxon>Nematoda</taxon>
        <taxon>Chromadorea</taxon>
        <taxon>Rhabditida</taxon>
        <taxon>Tylenchina</taxon>
        <taxon>Tylenchomorpha</taxon>
        <taxon>Tylenchoidea</taxon>
        <taxon>Heteroderidae</taxon>
        <taxon>Heteroderinae</taxon>
        <taxon>Globodera</taxon>
    </lineage>
</organism>